<accession>A0A4Q7VU79</accession>
<reference evidence="1 2" key="1">
    <citation type="submission" date="2019-02" db="EMBL/GenBank/DDBJ databases">
        <title>Genomic Encyclopedia of Type Strains, Phase IV (KMG-IV): sequencing the most valuable type-strain genomes for metagenomic binning, comparative biology and taxonomic classification.</title>
        <authorList>
            <person name="Goeker M."/>
        </authorList>
    </citation>
    <scope>NUCLEOTIDE SEQUENCE [LARGE SCALE GENOMIC DNA]</scope>
    <source>
        <strain evidence="1 2">DSM 23814</strain>
    </source>
</reference>
<dbReference type="Gene3D" id="3.10.129.10">
    <property type="entry name" value="Hotdog Thioesterase"/>
    <property type="match status" value="1"/>
</dbReference>
<keyword evidence="2" id="KW-1185">Reference proteome</keyword>
<name>A0A4Q7VU79_9BURK</name>
<dbReference type="AlphaFoldDB" id="A0A4Q7VU79"/>
<evidence type="ECO:0000313" key="2">
    <source>
        <dbReference type="Proteomes" id="UP000293398"/>
    </source>
</evidence>
<comment type="caution">
    <text evidence="1">The sequence shown here is derived from an EMBL/GenBank/DDBJ whole genome shotgun (WGS) entry which is preliminary data.</text>
</comment>
<protein>
    <submittedName>
        <fullName evidence="1">MaoC dehydratase-like protein</fullName>
    </submittedName>
</protein>
<gene>
    <name evidence="1" type="ORF">EV681_1682</name>
</gene>
<dbReference type="OrthoDB" id="8449555at2"/>
<dbReference type="InterPro" id="IPR029069">
    <property type="entry name" value="HotDog_dom_sf"/>
</dbReference>
<dbReference type="Proteomes" id="UP000293398">
    <property type="component" value="Unassembled WGS sequence"/>
</dbReference>
<proteinExistence type="predicted"/>
<dbReference type="RefSeq" id="WP_130303701.1">
    <property type="nucleotide sequence ID" value="NZ_SHKO01000001.1"/>
</dbReference>
<dbReference type="SUPFAM" id="SSF54637">
    <property type="entry name" value="Thioesterase/thiol ester dehydrase-isomerase"/>
    <property type="match status" value="1"/>
</dbReference>
<dbReference type="EMBL" id="SHKO01000001">
    <property type="protein sequence ID" value="RZT99887.1"/>
    <property type="molecule type" value="Genomic_DNA"/>
</dbReference>
<organism evidence="1 2">
    <name type="scientific">Advenella incenata</name>
    <dbReference type="NCBI Taxonomy" id="267800"/>
    <lineage>
        <taxon>Bacteria</taxon>
        <taxon>Pseudomonadati</taxon>
        <taxon>Pseudomonadota</taxon>
        <taxon>Betaproteobacteria</taxon>
        <taxon>Burkholderiales</taxon>
        <taxon>Alcaligenaceae</taxon>
    </lineage>
</organism>
<sequence>MTRPSEVKPREGELPGALYKDWTIGQEFDALPFTITQDIVQEYKSVVNADAENYVIDGRQAAPPNVVLVYMMAVMYRKYPPQQGGIMIGNTIQFHHPIWADEETTVVGTGRVTDKYERKGLKYIKYDVEFKTPEGQLLVAVNHTSAFPS</sequence>
<evidence type="ECO:0000313" key="1">
    <source>
        <dbReference type="EMBL" id="RZT99887.1"/>
    </source>
</evidence>